<evidence type="ECO:0000256" key="5">
    <source>
        <dbReference type="ARBA" id="ARBA00023136"/>
    </source>
</evidence>
<name>A0A229FS27_9BURK</name>
<organism evidence="9 10">
    <name type="scientific">Polynucleobacter cosmopolitanus</name>
    <dbReference type="NCBI Taxonomy" id="351345"/>
    <lineage>
        <taxon>Bacteria</taxon>
        <taxon>Pseudomonadati</taxon>
        <taxon>Pseudomonadota</taxon>
        <taxon>Betaproteobacteria</taxon>
        <taxon>Burkholderiales</taxon>
        <taxon>Burkholderiaceae</taxon>
        <taxon>Polynucleobacter</taxon>
    </lineage>
</organism>
<evidence type="ECO:0000256" key="6">
    <source>
        <dbReference type="RuleBase" id="RU004057"/>
    </source>
</evidence>
<keyword evidence="3 7" id="KW-0812">Transmembrane</keyword>
<keyword evidence="6" id="KW-0813">Transport</keyword>
<feature type="transmembrane region" description="Helical" evidence="7">
    <location>
        <begin position="162"/>
        <end position="183"/>
    </location>
</feature>
<keyword evidence="4 7" id="KW-1133">Transmembrane helix</keyword>
<dbReference type="AlphaFoldDB" id="A0A229FS27"/>
<dbReference type="EMBL" id="NJGG01000003">
    <property type="protein sequence ID" value="OXL14632.1"/>
    <property type="molecule type" value="Genomic_DNA"/>
</dbReference>
<comment type="similarity">
    <text evidence="6">Belongs to the exbB/tolQ family.</text>
</comment>
<dbReference type="PANTHER" id="PTHR30625:SF3">
    <property type="entry name" value="TOL-PAL SYSTEM PROTEIN TOLQ"/>
    <property type="match status" value="1"/>
</dbReference>
<evidence type="ECO:0000256" key="1">
    <source>
        <dbReference type="ARBA" id="ARBA00004651"/>
    </source>
</evidence>
<evidence type="ECO:0000313" key="10">
    <source>
        <dbReference type="Proteomes" id="UP000215188"/>
    </source>
</evidence>
<protein>
    <submittedName>
        <fullName evidence="9">Flagellar motor protein MotA</fullName>
    </submittedName>
</protein>
<dbReference type="PANTHER" id="PTHR30625">
    <property type="entry name" value="PROTEIN TOLQ"/>
    <property type="match status" value="1"/>
</dbReference>
<keyword evidence="9" id="KW-0966">Cell projection</keyword>
<dbReference type="RefSeq" id="WP_089516675.1">
    <property type="nucleotide sequence ID" value="NZ_NJGG01000003.1"/>
</dbReference>
<evidence type="ECO:0000313" key="9">
    <source>
        <dbReference type="EMBL" id="OXL14632.1"/>
    </source>
</evidence>
<comment type="caution">
    <text evidence="9">The sequence shown here is derived from an EMBL/GenBank/DDBJ whole genome shotgun (WGS) entry which is preliminary data.</text>
</comment>
<feature type="transmembrane region" description="Helical" evidence="7">
    <location>
        <begin position="6"/>
        <end position="26"/>
    </location>
</feature>
<reference evidence="9 10" key="1">
    <citation type="submission" date="2017-06" db="EMBL/GenBank/DDBJ databases">
        <title>Reclassification of a Polynucleobacter cosmopolitanus strain isolated from tropical Lake Victoria as Polynucleobacter victoriensis comb. nov.</title>
        <authorList>
            <person name="Hahn M.W."/>
        </authorList>
    </citation>
    <scope>NUCLEOTIDE SEQUENCE [LARGE SCALE GENOMIC DNA]</scope>
    <source>
        <strain evidence="9 10">MWH-MoIso2</strain>
    </source>
</reference>
<keyword evidence="9" id="KW-0282">Flagellum</keyword>
<keyword evidence="2" id="KW-1003">Cell membrane</keyword>
<gene>
    <name evidence="9" type="ORF">AOC33_09030</name>
</gene>
<keyword evidence="6" id="KW-0653">Protein transport</keyword>
<dbReference type="OrthoDB" id="9805133at2"/>
<evidence type="ECO:0000256" key="4">
    <source>
        <dbReference type="ARBA" id="ARBA00022989"/>
    </source>
</evidence>
<feature type="domain" description="MotA/TolQ/ExbB proton channel" evidence="8">
    <location>
        <begin position="88"/>
        <end position="194"/>
    </location>
</feature>
<evidence type="ECO:0000256" key="7">
    <source>
        <dbReference type="SAM" id="Phobius"/>
    </source>
</evidence>
<keyword evidence="5 7" id="KW-0472">Membrane</keyword>
<sequence>MNSFIINAVLVVLIALSIFTWTIAVVKMKQFKRLAINNQSFQDQFWAAKSWEEGISVAQGNSSELAQIANAGILEYKECQQSPDSLKYSGEIHDILERPMRQEIQKILRIQEKGLAELASIGSTAPFIGLFGTVWGIMVALQEISASGQASIDIVAGPIGEALIATAIGIAAAMPAVLFYNFFLRKMKVWITEVDGFSESFLRLASKQASKK</sequence>
<dbReference type="Pfam" id="PF01618">
    <property type="entry name" value="MotA_ExbB"/>
    <property type="match status" value="1"/>
</dbReference>
<keyword evidence="9" id="KW-0969">Cilium</keyword>
<accession>A0A229FS27</accession>
<dbReference type="InterPro" id="IPR050790">
    <property type="entry name" value="ExbB/TolQ_transport"/>
</dbReference>
<proteinExistence type="inferred from homology"/>
<keyword evidence="10" id="KW-1185">Reference proteome</keyword>
<dbReference type="InterPro" id="IPR002898">
    <property type="entry name" value="MotA_ExbB_proton_chnl"/>
</dbReference>
<feature type="transmembrane region" description="Helical" evidence="7">
    <location>
        <begin position="115"/>
        <end position="142"/>
    </location>
</feature>
<evidence type="ECO:0000256" key="2">
    <source>
        <dbReference type="ARBA" id="ARBA00022475"/>
    </source>
</evidence>
<dbReference type="Proteomes" id="UP000215188">
    <property type="component" value="Unassembled WGS sequence"/>
</dbReference>
<evidence type="ECO:0000259" key="8">
    <source>
        <dbReference type="Pfam" id="PF01618"/>
    </source>
</evidence>
<dbReference type="GO" id="GO:0017038">
    <property type="term" value="P:protein import"/>
    <property type="evidence" value="ECO:0007669"/>
    <property type="project" value="TreeGrafter"/>
</dbReference>
<dbReference type="GO" id="GO:0005886">
    <property type="term" value="C:plasma membrane"/>
    <property type="evidence" value="ECO:0007669"/>
    <property type="project" value="UniProtKB-SubCell"/>
</dbReference>
<comment type="subcellular location">
    <subcellularLocation>
        <location evidence="1">Cell membrane</location>
        <topology evidence="1">Multi-pass membrane protein</topology>
    </subcellularLocation>
    <subcellularLocation>
        <location evidence="6">Membrane</location>
        <topology evidence="6">Multi-pass membrane protein</topology>
    </subcellularLocation>
</comment>
<evidence type="ECO:0000256" key="3">
    <source>
        <dbReference type="ARBA" id="ARBA00022692"/>
    </source>
</evidence>